<dbReference type="EMBL" id="JAHQIW010003739">
    <property type="protein sequence ID" value="KAJ1359923.1"/>
    <property type="molecule type" value="Genomic_DNA"/>
</dbReference>
<organism evidence="1 2">
    <name type="scientific">Parelaphostrongylus tenuis</name>
    <name type="common">Meningeal worm</name>
    <dbReference type="NCBI Taxonomy" id="148309"/>
    <lineage>
        <taxon>Eukaryota</taxon>
        <taxon>Metazoa</taxon>
        <taxon>Ecdysozoa</taxon>
        <taxon>Nematoda</taxon>
        <taxon>Chromadorea</taxon>
        <taxon>Rhabditida</taxon>
        <taxon>Rhabditina</taxon>
        <taxon>Rhabditomorpha</taxon>
        <taxon>Strongyloidea</taxon>
        <taxon>Metastrongylidae</taxon>
        <taxon>Parelaphostrongylus</taxon>
    </lineage>
</organism>
<dbReference type="Proteomes" id="UP001196413">
    <property type="component" value="Unassembled WGS sequence"/>
</dbReference>
<dbReference type="AlphaFoldDB" id="A0AAD5QPU1"/>
<reference evidence="1" key="1">
    <citation type="submission" date="2021-06" db="EMBL/GenBank/DDBJ databases">
        <title>Parelaphostrongylus tenuis whole genome reference sequence.</title>
        <authorList>
            <person name="Garwood T.J."/>
            <person name="Larsen P.A."/>
            <person name="Fountain-Jones N.M."/>
            <person name="Garbe J.R."/>
            <person name="Macchietto M.G."/>
            <person name="Kania S.A."/>
            <person name="Gerhold R.W."/>
            <person name="Richards J.E."/>
            <person name="Wolf T.M."/>
        </authorList>
    </citation>
    <scope>NUCLEOTIDE SEQUENCE</scope>
    <source>
        <strain evidence="1">MNPRO001-30</strain>
        <tissue evidence="1">Meninges</tissue>
    </source>
</reference>
<evidence type="ECO:0000313" key="2">
    <source>
        <dbReference type="Proteomes" id="UP001196413"/>
    </source>
</evidence>
<gene>
    <name evidence="1" type="ORF">KIN20_018751</name>
</gene>
<keyword evidence="2" id="KW-1185">Reference proteome</keyword>
<protein>
    <submittedName>
        <fullName evidence="1">Uncharacterized protein</fullName>
    </submittedName>
</protein>
<comment type="caution">
    <text evidence="1">The sequence shown here is derived from an EMBL/GenBank/DDBJ whole genome shotgun (WGS) entry which is preliminary data.</text>
</comment>
<proteinExistence type="predicted"/>
<name>A0AAD5QPU1_PARTN</name>
<evidence type="ECO:0000313" key="1">
    <source>
        <dbReference type="EMBL" id="KAJ1359923.1"/>
    </source>
</evidence>
<sequence length="162" mass="18403">MDRRPTLGIFYYDEPRQSGERVTEGLSEKKNIGESVPTPAILYTRFPSAPKLMRRPIGMKIKLAALTQFIDWSSQVIVKARLSVVANDCSVLHGDYSLVTFMIGVLKRFPCVASWPMLFDAKLLSHLLEFLVINECPRKHPTIPGILETAKRSVRRILYNVN</sequence>
<accession>A0AAD5QPU1</accession>